<name>A0AAN3A8M2_BACO1</name>
<reference evidence="2" key="2">
    <citation type="submission" date="2007-04" db="EMBL/GenBank/DDBJ databases">
        <title>Draft genome sequence of Bacteroides ovatus (ATCC 8483).</title>
        <authorList>
            <person name="Sudarsanam P."/>
            <person name="Ley R."/>
            <person name="Guruge J."/>
            <person name="Turnbaugh P.J."/>
            <person name="Mahowald M."/>
            <person name="Liep D."/>
            <person name="Gordon J."/>
        </authorList>
    </citation>
    <scope>NUCLEOTIDE SEQUENCE [LARGE SCALE GENOMIC DNA]</scope>
    <source>
        <strain evidence="2">ATCC 8483 / DSM 1896 / JCM 5824 / BCRC 10623 / CCUG 4943 / NCTC 11153</strain>
    </source>
</reference>
<dbReference type="EMBL" id="AAXF02000048">
    <property type="protein sequence ID" value="EDO12009.1"/>
    <property type="molecule type" value="Genomic_DNA"/>
</dbReference>
<comment type="caution">
    <text evidence="1">The sequence shown here is derived from an EMBL/GenBank/DDBJ whole genome shotgun (WGS) entry which is preliminary data.</text>
</comment>
<evidence type="ECO:0000313" key="1">
    <source>
        <dbReference type="EMBL" id="EDO12009.1"/>
    </source>
</evidence>
<dbReference type="AlphaFoldDB" id="A0AAN3A8M2"/>
<evidence type="ECO:0000313" key="2">
    <source>
        <dbReference type="Proteomes" id="UP000005475"/>
    </source>
</evidence>
<sequence>MKLLVSRHETISSTLGNKIGQAGIDIQKISVLIMNCQYQVAVSSYNNEREALYVRNKHT</sequence>
<dbReference type="Proteomes" id="UP000005475">
    <property type="component" value="Unassembled WGS sequence"/>
</dbReference>
<reference evidence="1 2" key="1">
    <citation type="submission" date="2007-03" db="EMBL/GenBank/DDBJ databases">
        <authorList>
            <person name="Fulton L."/>
            <person name="Clifton S."/>
            <person name="Fulton B."/>
            <person name="Xu J."/>
            <person name="Minx P."/>
            <person name="Pepin K.H."/>
            <person name="Johnson M."/>
            <person name="Thiruvilangam P."/>
            <person name="Bhonagiri V."/>
            <person name="Nash W.E."/>
            <person name="Mardis E.R."/>
            <person name="Wilson R.K."/>
        </authorList>
    </citation>
    <scope>NUCLEOTIDE SEQUENCE [LARGE SCALE GENOMIC DNA]</scope>
    <source>
        <strain evidence="2">ATCC 8483 / DSM 1896 / JCM 5824 / BCRC 10623 / CCUG 4943 / NCTC 11153</strain>
    </source>
</reference>
<proteinExistence type="predicted"/>
<protein>
    <submittedName>
        <fullName evidence="1">Uncharacterized protein</fullName>
    </submittedName>
</protein>
<gene>
    <name evidence="1" type="ORF">BACOVA_02510</name>
</gene>
<accession>A0AAN3A8M2</accession>
<organism evidence="1 2">
    <name type="scientific">Bacteroides ovatus (strain ATCC 8483 / DSM 1896 / JCM 5824 / BCRC 10623 / CCUG 4943 / NCTC 11153)</name>
    <dbReference type="NCBI Taxonomy" id="411476"/>
    <lineage>
        <taxon>Bacteria</taxon>
        <taxon>Pseudomonadati</taxon>
        <taxon>Bacteroidota</taxon>
        <taxon>Bacteroidia</taxon>
        <taxon>Bacteroidales</taxon>
        <taxon>Bacteroidaceae</taxon>
        <taxon>Bacteroides</taxon>
    </lineage>
</organism>